<keyword evidence="3" id="KW-1185">Reference proteome</keyword>
<dbReference type="STRING" id="200991.AUC31_06070"/>
<gene>
    <name evidence="2" type="ORF">AUC31_06070</name>
</gene>
<dbReference type="InterPro" id="IPR021354">
    <property type="entry name" value="DUF2975"/>
</dbReference>
<protein>
    <recommendedName>
        <fullName evidence="4">DUF2975 domain-containing protein</fullName>
    </recommendedName>
</protein>
<keyword evidence="1" id="KW-1133">Transmembrane helix</keyword>
<evidence type="ECO:0000256" key="1">
    <source>
        <dbReference type="SAM" id="Phobius"/>
    </source>
</evidence>
<feature type="transmembrane region" description="Helical" evidence="1">
    <location>
        <begin position="7"/>
        <end position="31"/>
    </location>
</feature>
<organism evidence="2 3">
    <name type="scientific">Planococcus rifietoensis</name>
    <dbReference type="NCBI Taxonomy" id="200991"/>
    <lineage>
        <taxon>Bacteria</taxon>
        <taxon>Bacillati</taxon>
        <taxon>Bacillota</taxon>
        <taxon>Bacilli</taxon>
        <taxon>Bacillales</taxon>
        <taxon>Caryophanaceae</taxon>
        <taxon>Planococcus</taxon>
    </lineage>
</organism>
<keyword evidence="1" id="KW-0472">Membrane</keyword>
<dbReference type="AlphaFoldDB" id="A0A0U2XDE7"/>
<name>A0A0U2XDE7_9BACL</name>
<accession>A0A0U2XDE7</accession>
<dbReference type="OrthoDB" id="1100174at2"/>
<feature type="transmembrane region" description="Helical" evidence="1">
    <location>
        <begin position="92"/>
        <end position="112"/>
    </location>
</feature>
<dbReference type="EMBL" id="CP013659">
    <property type="protein sequence ID" value="ALS74815.1"/>
    <property type="molecule type" value="Genomic_DNA"/>
</dbReference>
<feature type="transmembrane region" description="Helical" evidence="1">
    <location>
        <begin position="118"/>
        <end position="141"/>
    </location>
</feature>
<evidence type="ECO:0000313" key="2">
    <source>
        <dbReference type="EMBL" id="ALS74815.1"/>
    </source>
</evidence>
<dbReference type="Pfam" id="PF11188">
    <property type="entry name" value="DUF2975"/>
    <property type="match status" value="1"/>
</dbReference>
<sequence length="159" mass="17542">MKRETLFLKVVLFLMALPVIALCIFVVLPLSSIIQDGPDQLAFLQYVFIFMLYATAVAYFLALYQTFKLLSFIDDNTAFSVRSVKAIKNIKLCALAITGIYFLAMPLFYMIAEIDDAPGLILMGAGIGFAAFVVAVFAAVLQKLLTHAIDIKSENDLTV</sequence>
<keyword evidence="1" id="KW-0812">Transmembrane</keyword>
<evidence type="ECO:0008006" key="4">
    <source>
        <dbReference type="Google" id="ProtNLM"/>
    </source>
</evidence>
<dbReference type="Proteomes" id="UP000067683">
    <property type="component" value="Chromosome"/>
</dbReference>
<dbReference type="KEGG" id="prt:AUC31_06070"/>
<proteinExistence type="predicted"/>
<evidence type="ECO:0000313" key="3">
    <source>
        <dbReference type="Proteomes" id="UP000067683"/>
    </source>
</evidence>
<feature type="transmembrane region" description="Helical" evidence="1">
    <location>
        <begin position="43"/>
        <end position="64"/>
    </location>
</feature>
<dbReference type="RefSeq" id="WP_058381522.1">
    <property type="nucleotide sequence ID" value="NZ_CP013659.2"/>
</dbReference>
<reference evidence="2" key="1">
    <citation type="submission" date="2016-01" db="EMBL/GenBank/DDBJ databases">
        <title>Complete genome of Planococcus rifietoensis type strain M8.</title>
        <authorList>
            <person name="See-Too W.S."/>
        </authorList>
    </citation>
    <scope>NUCLEOTIDE SEQUENCE [LARGE SCALE GENOMIC DNA]</scope>
    <source>
        <strain evidence="2">M8</strain>
    </source>
</reference>